<dbReference type="PANTHER" id="PTHR43744:SF8">
    <property type="entry name" value="SN-GLYCEROL-3-PHOSPHATE TRANSPORT SYSTEM PERMEASE PROTEIN UGPE"/>
    <property type="match status" value="1"/>
</dbReference>
<comment type="subcellular location">
    <subcellularLocation>
        <location evidence="10">Cell inner membrane</location>
        <topology evidence="10">Multi-pass membrane protein</topology>
    </subcellularLocation>
    <subcellularLocation>
        <location evidence="1 9">Cell membrane</location>
        <topology evidence="1 9">Multi-pass membrane protein</topology>
    </subcellularLocation>
</comment>
<evidence type="ECO:0000256" key="9">
    <source>
        <dbReference type="RuleBase" id="RU363032"/>
    </source>
</evidence>
<keyword evidence="13" id="KW-1185">Reference proteome</keyword>
<dbReference type="EMBL" id="CP015243">
    <property type="protein sequence ID" value="ANF56454.1"/>
    <property type="molecule type" value="Genomic_DNA"/>
</dbReference>
<keyword evidence="5 10" id="KW-1003">Cell membrane</keyword>
<evidence type="ECO:0000313" key="13">
    <source>
        <dbReference type="Proteomes" id="UP000077875"/>
    </source>
</evidence>
<evidence type="ECO:0000259" key="11">
    <source>
        <dbReference type="PROSITE" id="PS50928"/>
    </source>
</evidence>
<proteinExistence type="inferred from homology"/>
<accession>A0A172YB65</accession>
<dbReference type="CDD" id="cd06261">
    <property type="entry name" value="TM_PBP2"/>
    <property type="match status" value="1"/>
</dbReference>
<dbReference type="GO" id="GO:0005886">
    <property type="term" value="C:plasma membrane"/>
    <property type="evidence" value="ECO:0007669"/>
    <property type="project" value="UniProtKB-SubCell"/>
</dbReference>
<feature type="domain" description="ABC transmembrane type-1" evidence="11">
    <location>
        <begin position="77"/>
        <end position="268"/>
    </location>
</feature>
<comment type="caution">
    <text evidence="10">Lacks conserved residue(s) required for the propagation of feature annotation.</text>
</comment>
<name>A0A172YB65_9GAMM</name>
<keyword evidence="7 9" id="KW-1133">Transmembrane helix</keyword>
<keyword evidence="8 9" id="KW-0472">Membrane</keyword>
<feature type="transmembrane region" description="Helical" evidence="9">
    <location>
        <begin position="81"/>
        <end position="105"/>
    </location>
</feature>
<comment type="similarity">
    <text evidence="9">Belongs to the binding-protein-dependent transport system permease family.</text>
</comment>
<keyword evidence="6 9" id="KW-0812">Transmembrane</keyword>
<dbReference type="RefSeq" id="WP_064121435.1">
    <property type="nucleotide sequence ID" value="NZ_CP015243.1"/>
</dbReference>
<evidence type="ECO:0000256" key="6">
    <source>
        <dbReference type="ARBA" id="ARBA00022692"/>
    </source>
</evidence>
<dbReference type="KEGG" id="haa:A5892_02380"/>
<dbReference type="PROSITE" id="PS50928">
    <property type="entry name" value="ABC_TM1"/>
    <property type="match status" value="1"/>
</dbReference>
<evidence type="ECO:0000313" key="12">
    <source>
        <dbReference type="EMBL" id="ANF56454.1"/>
    </source>
</evidence>
<evidence type="ECO:0000256" key="7">
    <source>
        <dbReference type="ARBA" id="ARBA00022989"/>
    </source>
</evidence>
<protein>
    <recommendedName>
        <fullName evidence="3 10">sn-glycerol-3-phosphate transport system permease protein UgpE</fullName>
    </recommendedName>
</protein>
<dbReference type="PANTHER" id="PTHR43744">
    <property type="entry name" value="ABC TRANSPORTER PERMEASE PROTEIN MG189-RELATED-RELATED"/>
    <property type="match status" value="1"/>
</dbReference>
<dbReference type="InterPro" id="IPR035906">
    <property type="entry name" value="MetI-like_sf"/>
</dbReference>
<sequence length="281" mass="31040">MRYHRPGLDLLSHALLLLSIAMFLFPVWMALTAATHTRAELYTGIAPLWFGGEGIDNFIAVLRDPVGRLGVSVSQLLFNSLVMALGIAVGKIVIAILAAYAVVFFRFRGRMLCFWAIFVTLMLPVEVRIMPTYQVVSDLGLLNSYAGLILPLIASATATFLFRQFYLTVPPELLEAARVDGAGPWKFLCDILLPLSKTNVAALFVIMFLYGWNQYLWPLMITTDTAYTTAVVSLKQMATGGDNLVPWQTVMATALLALLPPVAVIVTMQRYFVKGLVDSEK</sequence>
<dbReference type="AlphaFoldDB" id="A0A172YB65"/>
<evidence type="ECO:0000256" key="8">
    <source>
        <dbReference type="ARBA" id="ARBA00023136"/>
    </source>
</evidence>
<feature type="transmembrane region" description="Helical" evidence="9">
    <location>
        <begin position="245"/>
        <end position="266"/>
    </location>
</feature>
<evidence type="ECO:0000256" key="10">
    <source>
        <dbReference type="RuleBase" id="RU363056"/>
    </source>
</evidence>
<dbReference type="SUPFAM" id="SSF161098">
    <property type="entry name" value="MetI-like"/>
    <property type="match status" value="1"/>
</dbReference>
<organism evidence="12 13">
    <name type="scientific">Halotalea alkalilenta</name>
    <dbReference type="NCBI Taxonomy" id="376489"/>
    <lineage>
        <taxon>Bacteria</taxon>
        <taxon>Pseudomonadati</taxon>
        <taxon>Pseudomonadota</taxon>
        <taxon>Gammaproteobacteria</taxon>
        <taxon>Oceanospirillales</taxon>
        <taxon>Halomonadaceae</taxon>
        <taxon>Halotalea</taxon>
    </lineage>
</organism>
<dbReference type="GO" id="GO:0055085">
    <property type="term" value="P:transmembrane transport"/>
    <property type="evidence" value="ECO:0007669"/>
    <property type="project" value="InterPro"/>
</dbReference>
<feature type="transmembrane region" description="Helical" evidence="9">
    <location>
        <begin position="145"/>
        <end position="166"/>
    </location>
</feature>
<comment type="subunit">
    <text evidence="2 10">The complex is composed of two ATP-binding proteins (UgpC), two transmembrane proteins (UgpA and UgpE) and a solute-binding protein (UgpB).</text>
</comment>
<evidence type="ECO:0000256" key="5">
    <source>
        <dbReference type="ARBA" id="ARBA00022475"/>
    </source>
</evidence>
<reference evidence="12 13" key="1">
    <citation type="submission" date="2016-04" db="EMBL/GenBank/DDBJ databases">
        <title>Complete Genome Sequence of Halotalea alkalilenta IHB B 13600.</title>
        <authorList>
            <person name="Swarnkar M.K."/>
            <person name="Sharma A."/>
            <person name="Kaushal K."/>
            <person name="Soni R."/>
            <person name="Rana S."/>
            <person name="Singh A.K."/>
            <person name="Gulati A."/>
        </authorList>
    </citation>
    <scope>NUCLEOTIDE SEQUENCE [LARGE SCALE GENOMIC DNA]</scope>
    <source>
        <strain evidence="12 13">IHB B 13600</strain>
    </source>
</reference>
<evidence type="ECO:0000256" key="4">
    <source>
        <dbReference type="ARBA" id="ARBA00022448"/>
    </source>
</evidence>
<keyword evidence="10" id="KW-0997">Cell inner membrane</keyword>
<keyword evidence="4 9" id="KW-0813">Transport</keyword>
<feature type="transmembrane region" description="Helical" evidence="9">
    <location>
        <begin position="112"/>
        <end position="133"/>
    </location>
</feature>
<dbReference type="InterPro" id="IPR000515">
    <property type="entry name" value="MetI-like"/>
</dbReference>
<feature type="transmembrane region" description="Helical" evidence="9">
    <location>
        <begin position="187"/>
        <end position="210"/>
    </location>
</feature>
<dbReference type="NCBIfam" id="NF008210">
    <property type="entry name" value="PRK10973.1"/>
    <property type="match status" value="1"/>
</dbReference>
<dbReference type="Gene3D" id="1.10.3720.10">
    <property type="entry name" value="MetI-like"/>
    <property type="match status" value="1"/>
</dbReference>
<gene>
    <name evidence="10" type="primary">ugpE</name>
    <name evidence="12" type="ORF">A5892_02380</name>
</gene>
<comment type="function">
    <text evidence="10">Part of the ABC transporter complex UgpBAEC involved in sn-glycerol-3-phosphate (G3P) import. Probably responsible for the translocation of the substrate across the membrane.</text>
</comment>
<evidence type="ECO:0000256" key="1">
    <source>
        <dbReference type="ARBA" id="ARBA00004651"/>
    </source>
</evidence>
<dbReference type="STRING" id="376489.A5892_02380"/>
<dbReference type="Proteomes" id="UP000077875">
    <property type="component" value="Chromosome"/>
</dbReference>
<evidence type="ECO:0000256" key="2">
    <source>
        <dbReference type="ARBA" id="ARBA00011557"/>
    </source>
</evidence>
<evidence type="ECO:0000256" key="3">
    <source>
        <dbReference type="ARBA" id="ARBA00020515"/>
    </source>
</evidence>
<dbReference type="Pfam" id="PF00528">
    <property type="entry name" value="BPD_transp_1"/>
    <property type="match status" value="1"/>
</dbReference>